<gene>
    <name evidence="8" type="ORF">B0A71_16115</name>
    <name evidence="7" type="ORF">BHE19_05810</name>
</gene>
<dbReference type="InterPro" id="IPR036390">
    <property type="entry name" value="WH_DNA-bd_sf"/>
</dbReference>
<dbReference type="PANTHER" id="PTHR46577">
    <property type="entry name" value="HTH-TYPE TRANSCRIPTIONAL REGULATORY PROTEIN GABR"/>
    <property type="match status" value="1"/>
</dbReference>
<dbReference type="GO" id="GO:0003677">
    <property type="term" value="F:DNA binding"/>
    <property type="evidence" value="ECO:0007669"/>
    <property type="project" value="UniProtKB-KW"/>
</dbReference>
<reference evidence="9" key="2">
    <citation type="submission" date="2016-09" db="EMBL/GenBank/DDBJ databases">
        <authorList>
            <person name="Chen S."/>
            <person name="Walker E."/>
        </authorList>
    </citation>
    <scope>NUCLEOTIDE SEQUENCE [LARGE SCALE GENOMIC DNA]</scope>
    <source>
        <strain evidence="9">MSU</strain>
    </source>
</reference>
<dbReference type="Gene3D" id="3.40.640.10">
    <property type="entry name" value="Type I PLP-dependent aspartate aminotransferase-like (Major domain)"/>
    <property type="match status" value="1"/>
</dbReference>
<dbReference type="CDD" id="cd07377">
    <property type="entry name" value="WHTH_GntR"/>
    <property type="match status" value="1"/>
</dbReference>
<keyword evidence="5" id="KW-0804">Transcription</keyword>
<dbReference type="GO" id="GO:0003700">
    <property type="term" value="F:DNA-binding transcription factor activity"/>
    <property type="evidence" value="ECO:0007669"/>
    <property type="project" value="InterPro"/>
</dbReference>
<keyword evidence="4" id="KW-0238">DNA-binding</keyword>
<dbReference type="AlphaFoldDB" id="A0A1S1J775"/>
<dbReference type="GO" id="GO:0030170">
    <property type="term" value="F:pyridoxal phosphate binding"/>
    <property type="evidence" value="ECO:0007669"/>
    <property type="project" value="InterPro"/>
</dbReference>
<reference evidence="8 10" key="3">
    <citation type="submission" date="2016-11" db="EMBL/GenBank/DDBJ databases">
        <title>Whole genomes of Flavobacteriaceae.</title>
        <authorList>
            <person name="Stine C."/>
            <person name="Li C."/>
            <person name="Tadesse D."/>
        </authorList>
    </citation>
    <scope>NUCLEOTIDE SEQUENCE [LARGE SCALE GENOMIC DNA]</scope>
    <source>
        <strain evidence="8 10">ATCC BAA-2541</strain>
    </source>
</reference>
<evidence type="ECO:0000313" key="9">
    <source>
        <dbReference type="Proteomes" id="UP000180252"/>
    </source>
</evidence>
<dbReference type="STRING" id="1278819.BHE19_05810"/>
<keyword evidence="3" id="KW-0805">Transcription regulation</keyword>
<feature type="domain" description="HTH gntR-type" evidence="6">
    <location>
        <begin position="17"/>
        <end position="85"/>
    </location>
</feature>
<accession>A0A1S1J775</accession>
<dbReference type="SUPFAM" id="SSF46785">
    <property type="entry name" value="Winged helix' DNA-binding domain"/>
    <property type="match status" value="1"/>
</dbReference>
<keyword evidence="2" id="KW-0663">Pyridoxal phosphate</keyword>
<dbReference type="PROSITE" id="PS50949">
    <property type="entry name" value="HTH_GNTR"/>
    <property type="match status" value="1"/>
</dbReference>
<name>A0A1S1J775_9FLAO</name>
<dbReference type="InterPro" id="IPR015424">
    <property type="entry name" value="PyrdxlP-dep_Trfase"/>
</dbReference>
<dbReference type="Proteomes" id="UP000198319">
    <property type="component" value="Unassembled WGS sequence"/>
</dbReference>
<evidence type="ECO:0000256" key="4">
    <source>
        <dbReference type="ARBA" id="ARBA00023125"/>
    </source>
</evidence>
<dbReference type="EMBL" id="MUHG01000024">
    <property type="protein sequence ID" value="OXB17697.1"/>
    <property type="molecule type" value="Genomic_DNA"/>
</dbReference>
<comment type="similarity">
    <text evidence="1">In the C-terminal section; belongs to the class-I pyridoxal-phosphate-dependent aminotransferase family.</text>
</comment>
<dbReference type="RefSeq" id="WP_070906660.1">
    <property type="nucleotide sequence ID" value="NZ_MIKE01000022.1"/>
</dbReference>
<evidence type="ECO:0000259" key="6">
    <source>
        <dbReference type="PROSITE" id="PS50949"/>
    </source>
</evidence>
<dbReference type="CDD" id="cd00609">
    <property type="entry name" value="AAT_like"/>
    <property type="match status" value="1"/>
</dbReference>
<evidence type="ECO:0000256" key="2">
    <source>
        <dbReference type="ARBA" id="ARBA00022898"/>
    </source>
</evidence>
<dbReference type="OrthoDB" id="594134at2"/>
<evidence type="ECO:0000313" key="10">
    <source>
        <dbReference type="Proteomes" id="UP000198319"/>
    </source>
</evidence>
<evidence type="ECO:0000313" key="8">
    <source>
        <dbReference type="EMBL" id="OXB17697.1"/>
    </source>
</evidence>
<dbReference type="Pfam" id="PF00392">
    <property type="entry name" value="GntR"/>
    <property type="match status" value="1"/>
</dbReference>
<comment type="caution">
    <text evidence="7">The sequence shown here is derived from an EMBL/GenBank/DDBJ whole genome shotgun (WGS) entry which is preliminary data.</text>
</comment>
<dbReference type="PANTHER" id="PTHR46577:SF1">
    <property type="entry name" value="HTH-TYPE TRANSCRIPTIONAL REGULATORY PROTEIN GABR"/>
    <property type="match status" value="1"/>
</dbReference>
<dbReference type="SMART" id="SM00345">
    <property type="entry name" value="HTH_GNTR"/>
    <property type="match status" value="1"/>
</dbReference>
<organism evidence="7 9">
    <name type="scientific">Flavobacterium tructae</name>
    <dbReference type="NCBI Taxonomy" id="1114873"/>
    <lineage>
        <taxon>Bacteria</taxon>
        <taxon>Pseudomonadati</taxon>
        <taxon>Bacteroidota</taxon>
        <taxon>Flavobacteriia</taxon>
        <taxon>Flavobacteriales</taxon>
        <taxon>Flavobacteriaceae</taxon>
        <taxon>Flavobacterium</taxon>
    </lineage>
</organism>
<dbReference type="InterPro" id="IPR000524">
    <property type="entry name" value="Tscrpt_reg_HTH_GntR"/>
</dbReference>
<dbReference type="InterPro" id="IPR051446">
    <property type="entry name" value="HTH_trans_reg/aminotransferase"/>
</dbReference>
<sequence length="470" mass="53466">MLRPWQLEIQLNANDAKAIYLQIADAIIEAIQTGMLNSGNALPGSRQLAGLLKVNRNTVIEALDVLIAEGWLITLERKGTFVADILPLASKNIDQKQKPNYTEEEKQPLIVFDDGIPDSRIAPMNELARAYRQIFNRKSRWQIMGYSTEYGNLEFRKAIVQMLNFKRGMNVTPDQICITRGSQMAMYLTSNCLLSKDDYVMVENPGYQAAWETFQSSGAKLLPINVDKDGLLIDEVEAYLKKFSNIKAIYVTPHHQFPTTVTLSLKRRLKLIELSNQYGFTIIEDDYDHEFHFGQRPILPISSYSNAKNTVYIGTLSKIVAPALRIGYLVSDHETILKVGKHRKIIDVQGDNIMEEAVLQLINEGEIKRHLKRTTLIYKAKRDYFETICNKYLKDKTTFTKPEGGLAFWIIPNSPVNIFEIADKLLLKGIKIITPEKFSFNKPVQGFRLGYASLTEKQIEDGIVELAKLL</sequence>
<evidence type="ECO:0000313" key="7">
    <source>
        <dbReference type="EMBL" id="OHT45359.1"/>
    </source>
</evidence>
<evidence type="ECO:0000256" key="5">
    <source>
        <dbReference type="ARBA" id="ARBA00023163"/>
    </source>
</evidence>
<dbReference type="Proteomes" id="UP000180252">
    <property type="component" value="Unassembled WGS sequence"/>
</dbReference>
<proteinExistence type="inferred from homology"/>
<dbReference type="InterPro" id="IPR015421">
    <property type="entry name" value="PyrdxlP-dep_Trfase_major"/>
</dbReference>
<dbReference type="InterPro" id="IPR004839">
    <property type="entry name" value="Aminotransferase_I/II_large"/>
</dbReference>
<evidence type="ECO:0000256" key="3">
    <source>
        <dbReference type="ARBA" id="ARBA00023015"/>
    </source>
</evidence>
<dbReference type="SUPFAM" id="SSF53383">
    <property type="entry name" value="PLP-dependent transferases"/>
    <property type="match status" value="1"/>
</dbReference>
<evidence type="ECO:0000256" key="1">
    <source>
        <dbReference type="ARBA" id="ARBA00005384"/>
    </source>
</evidence>
<dbReference type="Pfam" id="PF00155">
    <property type="entry name" value="Aminotran_1_2"/>
    <property type="match status" value="1"/>
</dbReference>
<keyword evidence="10" id="KW-1185">Reference proteome</keyword>
<dbReference type="Gene3D" id="1.10.10.10">
    <property type="entry name" value="Winged helix-like DNA-binding domain superfamily/Winged helix DNA-binding domain"/>
    <property type="match status" value="1"/>
</dbReference>
<dbReference type="EMBL" id="MIKE01000022">
    <property type="protein sequence ID" value="OHT45359.1"/>
    <property type="molecule type" value="Genomic_DNA"/>
</dbReference>
<protein>
    <submittedName>
        <fullName evidence="7">GntR family transcriptional regulator</fullName>
    </submittedName>
</protein>
<reference evidence="7" key="1">
    <citation type="submission" date="2016-09" db="EMBL/GenBank/DDBJ databases">
        <authorList>
            <person name="Capua I."/>
            <person name="De Benedictis P."/>
            <person name="Joannis T."/>
            <person name="Lombin L.H."/>
            <person name="Cattoli G."/>
        </authorList>
    </citation>
    <scope>NUCLEOTIDE SEQUENCE [LARGE SCALE GENOMIC DNA]</scope>
    <source>
        <strain evidence="7">MSU</strain>
    </source>
</reference>
<dbReference type="PRINTS" id="PR00035">
    <property type="entry name" value="HTHGNTR"/>
</dbReference>
<dbReference type="InterPro" id="IPR036388">
    <property type="entry name" value="WH-like_DNA-bd_sf"/>
</dbReference>